<dbReference type="AlphaFoldDB" id="A0A834N566"/>
<feature type="compositionally biased region" description="Basic and acidic residues" evidence="1">
    <location>
        <begin position="1"/>
        <end position="19"/>
    </location>
</feature>
<dbReference type="Proteomes" id="UP000600918">
    <property type="component" value="Unassembled WGS sequence"/>
</dbReference>
<protein>
    <submittedName>
        <fullName evidence="2">Uncharacterized protein</fullName>
    </submittedName>
</protein>
<evidence type="ECO:0000313" key="2">
    <source>
        <dbReference type="EMBL" id="KAF7397200.1"/>
    </source>
</evidence>
<dbReference type="EMBL" id="JACSDY010000020">
    <property type="protein sequence ID" value="KAF7397200.1"/>
    <property type="molecule type" value="Genomic_DNA"/>
</dbReference>
<feature type="compositionally biased region" description="Polar residues" evidence="1">
    <location>
        <begin position="53"/>
        <end position="63"/>
    </location>
</feature>
<feature type="compositionally biased region" description="Basic and acidic residues" evidence="1">
    <location>
        <begin position="31"/>
        <end position="52"/>
    </location>
</feature>
<sequence length="92" mass="10630">MEDKYNFGESHGGRYKEPDFQQATLPNLLKKRQEGMDGRRQRFFSKENKEVRSVSNEDTQSSIREIDLQSSPEVQKFLSPLVEIDLQSPPGV</sequence>
<organism evidence="2 3">
    <name type="scientific">Vespula pensylvanica</name>
    <name type="common">Western yellow jacket</name>
    <name type="synonym">Wasp</name>
    <dbReference type="NCBI Taxonomy" id="30213"/>
    <lineage>
        <taxon>Eukaryota</taxon>
        <taxon>Metazoa</taxon>
        <taxon>Ecdysozoa</taxon>
        <taxon>Arthropoda</taxon>
        <taxon>Hexapoda</taxon>
        <taxon>Insecta</taxon>
        <taxon>Pterygota</taxon>
        <taxon>Neoptera</taxon>
        <taxon>Endopterygota</taxon>
        <taxon>Hymenoptera</taxon>
        <taxon>Apocrita</taxon>
        <taxon>Aculeata</taxon>
        <taxon>Vespoidea</taxon>
        <taxon>Vespidae</taxon>
        <taxon>Vespinae</taxon>
        <taxon>Vespula</taxon>
    </lineage>
</organism>
<name>A0A834N566_VESPE</name>
<reference evidence="2" key="1">
    <citation type="journal article" date="2020" name="G3 (Bethesda)">
        <title>High-Quality Assemblies for Three Invasive Social Wasps from the &lt;i&gt;Vespula&lt;/i&gt; Genus.</title>
        <authorList>
            <person name="Harrop T.W.R."/>
            <person name="Guhlin J."/>
            <person name="McLaughlin G.M."/>
            <person name="Permina E."/>
            <person name="Stockwell P."/>
            <person name="Gilligan J."/>
            <person name="Le Lec M.F."/>
            <person name="Gruber M.A.M."/>
            <person name="Quinn O."/>
            <person name="Lovegrove M."/>
            <person name="Duncan E.J."/>
            <person name="Remnant E.J."/>
            <person name="Van Eeckhoven J."/>
            <person name="Graham B."/>
            <person name="Knapp R.A."/>
            <person name="Langford K.W."/>
            <person name="Kronenberg Z."/>
            <person name="Press M.O."/>
            <person name="Eacker S.M."/>
            <person name="Wilson-Rankin E.E."/>
            <person name="Purcell J."/>
            <person name="Lester P.J."/>
            <person name="Dearden P.K."/>
        </authorList>
    </citation>
    <scope>NUCLEOTIDE SEQUENCE</scope>
    <source>
        <strain evidence="2">Volc-1</strain>
    </source>
</reference>
<gene>
    <name evidence="2" type="ORF">H0235_016737</name>
</gene>
<evidence type="ECO:0000256" key="1">
    <source>
        <dbReference type="SAM" id="MobiDB-lite"/>
    </source>
</evidence>
<keyword evidence="3" id="KW-1185">Reference proteome</keyword>
<evidence type="ECO:0000313" key="3">
    <source>
        <dbReference type="Proteomes" id="UP000600918"/>
    </source>
</evidence>
<feature type="region of interest" description="Disordered" evidence="1">
    <location>
        <begin position="1"/>
        <end position="63"/>
    </location>
</feature>
<comment type="caution">
    <text evidence="2">The sequence shown here is derived from an EMBL/GenBank/DDBJ whole genome shotgun (WGS) entry which is preliminary data.</text>
</comment>
<accession>A0A834N566</accession>
<proteinExistence type="predicted"/>